<name>A0A4Y4D2Q3_ZOORA</name>
<organism evidence="1 2">
    <name type="scientific">Zoogloea ramigera</name>
    <dbReference type="NCBI Taxonomy" id="350"/>
    <lineage>
        <taxon>Bacteria</taxon>
        <taxon>Pseudomonadati</taxon>
        <taxon>Pseudomonadota</taxon>
        <taxon>Betaproteobacteria</taxon>
        <taxon>Rhodocyclales</taxon>
        <taxon>Zoogloeaceae</taxon>
        <taxon>Zoogloea</taxon>
    </lineage>
</organism>
<dbReference type="Proteomes" id="UP000318422">
    <property type="component" value="Unassembled WGS sequence"/>
</dbReference>
<sequence>MKKLPRLPEHPTLDEAAEWLTEASSDEVWSTSSVLSRLLEWKTPEVLSDGTVRQSRVATSREVWVVVPPGEVMTDQVDGAEVVTRGGQLAYILEPIDLFVKTVLHCGEAVPNNGVSTPAGRRFHVTRSFSVRDIRILKNDVFDLLPAFDRLMFELDRGEYSDLARLVDGGAHGSAVSPTILNQSAGEQGAQEYTGYLPAPTASRVLTEQPARAEAEPMPSEERIPGKLPRVAVGRLAVKAAWEIEMDVGRATTALEVMKRLQSWADEGKEPEYLIRSDRTKRCVIWNAGRKEKEYDEEACDKTIKRWMESRR</sequence>
<evidence type="ECO:0000313" key="2">
    <source>
        <dbReference type="Proteomes" id="UP000318422"/>
    </source>
</evidence>
<gene>
    <name evidence="1" type="ORF">ZRA01_36100</name>
</gene>
<dbReference type="AlphaFoldDB" id="A0A4Y4D2Q3"/>
<dbReference type="EMBL" id="BJNV01000096">
    <property type="protein sequence ID" value="GEC97537.1"/>
    <property type="molecule type" value="Genomic_DNA"/>
</dbReference>
<comment type="caution">
    <text evidence="1">The sequence shown here is derived from an EMBL/GenBank/DDBJ whole genome shotgun (WGS) entry which is preliminary data.</text>
</comment>
<proteinExistence type="predicted"/>
<reference evidence="1 2" key="1">
    <citation type="submission" date="2019-06" db="EMBL/GenBank/DDBJ databases">
        <title>Whole genome shotgun sequence of Zoogloea ramigera NBRC 15342.</title>
        <authorList>
            <person name="Hosoyama A."/>
            <person name="Uohara A."/>
            <person name="Ohji S."/>
            <person name="Ichikawa N."/>
        </authorList>
    </citation>
    <scope>NUCLEOTIDE SEQUENCE [LARGE SCALE GENOMIC DNA]</scope>
    <source>
        <strain evidence="1 2">NBRC 15342</strain>
    </source>
</reference>
<dbReference type="RefSeq" id="WP_141354841.1">
    <property type="nucleotide sequence ID" value="NZ_BJNV01000096.1"/>
</dbReference>
<dbReference type="OrthoDB" id="8550317at2"/>
<protein>
    <submittedName>
        <fullName evidence="1">Uncharacterized protein</fullName>
    </submittedName>
</protein>
<accession>A0A4Y4D2Q3</accession>
<evidence type="ECO:0000313" key="1">
    <source>
        <dbReference type="EMBL" id="GEC97537.1"/>
    </source>
</evidence>
<keyword evidence="2" id="KW-1185">Reference proteome</keyword>